<dbReference type="RefSeq" id="WP_035148745.1">
    <property type="nucleotide sequence ID" value="NZ_JAAZWO010000001.1"/>
</dbReference>
<feature type="transmembrane region" description="Helical" evidence="1">
    <location>
        <begin position="20"/>
        <end position="38"/>
    </location>
</feature>
<dbReference type="InterPro" id="IPR027268">
    <property type="entry name" value="Peptidase_M4/M1_CTD_sf"/>
</dbReference>
<evidence type="ECO:0000313" key="2">
    <source>
        <dbReference type="EMBL" id="MBC2396406.1"/>
    </source>
</evidence>
<reference evidence="2 3" key="1">
    <citation type="submission" date="2020-04" db="EMBL/GenBank/DDBJ databases">
        <title>Genomic insights into acetone-butanol-ethanol (ABE) fermentation by sequencing solventogenic clostridia strains.</title>
        <authorList>
            <person name="Brown S."/>
        </authorList>
    </citation>
    <scope>NUCLEOTIDE SEQUENCE [LARGE SCALE GENOMIC DNA]</scope>
    <source>
        <strain evidence="2 3">DJ011</strain>
    </source>
</reference>
<evidence type="ECO:0000256" key="1">
    <source>
        <dbReference type="SAM" id="Phobius"/>
    </source>
</evidence>
<evidence type="ECO:0008006" key="4">
    <source>
        <dbReference type="Google" id="ProtNLM"/>
    </source>
</evidence>
<dbReference type="Proteomes" id="UP000563151">
    <property type="component" value="Unassembled WGS sequence"/>
</dbReference>
<proteinExistence type="predicted"/>
<dbReference type="Gene3D" id="1.10.390.10">
    <property type="entry name" value="Neutral Protease Domain 2"/>
    <property type="match status" value="1"/>
</dbReference>
<gene>
    <name evidence="2" type="ORF">HGG79_01255</name>
</gene>
<organism evidence="2 3">
    <name type="scientific">Clostridium tetanomorphum</name>
    <dbReference type="NCBI Taxonomy" id="1553"/>
    <lineage>
        <taxon>Bacteria</taxon>
        <taxon>Bacillati</taxon>
        <taxon>Bacillota</taxon>
        <taxon>Clostridia</taxon>
        <taxon>Eubacteriales</taxon>
        <taxon>Clostridiaceae</taxon>
        <taxon>Clostridium</taxon>
    </lineage>
</organism>
<feature type="transmembrane region" description="Helical" evidence="1">
    <location>
        <begin position="225"/>
        <end position="245"/>
    </location>
</feature>
<dbReference type="EMBL" id="JAAZWO010000001">
    <property type="protein sequence ID" value="MBC2396406.1"/>
    <property type="molecule type" value="Genomic_DNA"/>
</dbReference>
<sequence length="728" mass="82992">MNFFSYLRVELNRVFHSKVVYMIIILTILCPMAGYKLNQTILEKLNENMFAETVSGNLIANPCIAGALGGAVLFALLTLLEFDRVRKYQTVALTDSIVSPLIMNMVRLISIEIVAIVSVILTAVLYFSYTAMKIGNTFDVYTYLNSFFLFMLPSVLLAILAASAFYQVFCRVDLSIIAFIVFSLISFSPFISYNNILRWINPPIPSLSDDFSNDMVFRLMKHNRIFWFLILGGLWITTLLCVRCYGKGLLGSILHNFRKVHIPILAIILIGSGCYAYINQPYIDQTPLRLKMKIGEIDNNKYIKLLNTDLEISFDTNKGSLLGKAVYSLQNVSGDIQKCTLIINSGYTVHNIMANGKEIVFKAMNNKSNIEFTVPNDEKIKLTIEYSGVPKIHKMFGDILFSTNISDKYIDLNNKEICPILKVEDSKQGTKVTGRFTMSANLVPIVTGDTVKLISKDGNSKTWLVHNIGNSFNLIAGDYVMKKLDSRGVPIEFYYSRKHEDTMKNMSNEKMIKDTIDYCNAKYGKLYNVSGNFPLKILQGTVFYFGGRAYTNFSIMEETVFSYSNLNNKLIGASNAEVLSHEIVHQWMSWKYIQDSTNKAWTSEGLTVYTTYRIAKEKYGEEYAEKNYVDKWKKGVKDQNNNFYNRHPEYLDMLPEKYIAHIQGINRATNLYQKMPLQILKATELVGGEANMDKILANLYKNIPKTKVITWQNFLDACGLREEELKIE</sequence>
<keyword evidence="3" id="KW-1185">Reference proteome</keyword>
<keyword evidence="1" id="KW-1133">Transmembrane helix</keyword>
<feature type="transmembrane region" description="Helical" evidence="1">
    <location>
        <begin position="257"/>
        <end position="278"/>
    </location>
</feature>
<comment type="caution">
    <text evidence="2">The sequence shown here is derived from an EMBL/GenBank/DDBJ whole genome shotgun (WGS) entry which is preliminary data.</text>
</comment>
<protein>
    <recommendedName>
        <fullName evidence="4">Peptidase M1 membrane alanine aminopeptidase domain-containing protein</fullName>
    </recommendedName>
</protein>
<feature type="transmembrane region" description="Helical" evidence="1">
    <location>
        <begin position="101"/>
        <end position="127"/>
    </location>
</feature>
<feature type="transmembrane region" description="Helical" evidence="1">
    <location>
        <begin position="58"/>
        <end position="80"/>
    </location>
</feature>
<accession>A0A923E811</accession>
<feature type="transmembrane region" description="Helical" evidence="1">
    <location>
        <begin position="147"/>
        <end position="169"/>
    </location>
</feature>
<dbReference type="AlphaFoldDB" id="A0A923E811"/>
<name>A0A923E811_CLOTT</name>
<feature type="transmembrane region" description="Helical" evidence="1">
    <location>
        <begin position="176"/>
        <end position="196"/>
    </location>
</feature>
<dbReference type="SUPFAM" id="SSF55486">
    <property type="entry name" value="Metalloproteases ('zincins'), catalytic domain"/>
    <property type="match status" value="1"/>
</dbReference>
<evidence type="ECO:0000313" key="3">
    <source>
        <dbReference type="Proteomes" id="UP000563151"/>
    </source>
</evidence>
<keyword evidence="1" id="KW-0472">Membrane</keyword>
<keyword evidence="1" id="KW-0812">Transmembrane</keyword>